<evidence type="ECO:0000313" key="3">
    <source>
        <dbReference type="Proteomes" id="UP000092460"/>
    </source>
</evidence>
<dbReference type="EMBL" id="JXJN01023626">
    <property type="status" value="NOT_ANNOTATED_CDS"/>
    <property type="molecule type" value="Genomic_DNA"/>
</dbReference>
<dbReference type="VEuPathDB" id="VectorBase:GPPI045925"/>
<evidence type="ECO:0000256" key="1">
    <source>
        <dbReference type="SAM" id="MobiDB-lite"/>
    </source>
</evidence>
<feature type="region of interest" description="Disordered" evidence="1">
    <location>
        <begin position="1"/>
        <end position="63"/>
    </location>
</feature>
<evidence type="ECO:0000313" key="2">
    <source>
        <dbReference type="EnsemblMetazoa" id="GPPI045925-PA"/>
    </source>
</evidence>
<name>A0A1B0C0I2_9MUSC</name>
<dbReference type="EnsemblMetazoa" id="GPPI045925-RA">
    <property type="protein sequence ID" value="GPPI045925-PA"/>
    <property type="gene ID" value="GPPI045925"/>
</dbReference>
<accession>A0A1B0C0I2</accession>
<dbReference type="AlphaFoldDB" id="A0A1B0C0I2"/>
<feature type="compositionally biased region" description="Polar residues" evidence="1">
    <location>
        <begin position="140"/>
        <end position="151"/>
    </location>
</feature>
<proteinExistence type="predicted"/>
<dbReference type="Proteomes" id="UP000092460">
    <property type="component" value="Unassembled WGS sequence"/>
</dbReference>
<dbReference type="EMBL" id="JXJN01023627">
    <property type="status" value="NOT_ANNOTATED_CDS"/>
    <property type="molecule type" value="Genomic_DNA"/>
</dbReference>
<reference evidence="3" key="1">
    <citation type="submission" date="2015-01" db="EMBL/GenBank/DDBJ databases">
        <authorList>
            <person name="Aksoy S."/>
            <person name="Warren W."/>
            <person name="Wilson R.K."/>
        </authorList>
    </citation>
    <scope>NUCLEOTIDE SEQUENCE [LARGE SCALE GENOMIC DNA]</scope>
    <source>
        <strain evidence="3">IAEA</strain>
    </source>
</reference>
<feature type="compositionally biased region" description="Polar residues" evidence="1">
    <location>
        <begin position="16"/>
        <end position="55"/>
    </location>
</feature>
<feature type="compositionally biased region" description="Low complexity" evidence="1">
    <location>
        <begin position="152"/>
        <end position="174"/>
    </location>
</feature>
<sequence>MESKIAGRSGALEPTDNCQPTFSAFPPDSNNRQQHHQQQTSNRTSITHRSASAATTEERDIRDTAEINNSEEQATLVHALAALSLGEPDTPQCRRVIVEGNATSNHATTPVHERPPLAATSHPIAGKPSPSPRARAKKGQTVSTLNQACEISNNNSNNHNNNNNNNNSSSSSSNNDREGSSSNTHHFRYLVIPTEISESSTGNSKIEAK</sequence>
<organism evidence="2 3">
    <name type="scientific">Glossina palpalis gambiensis</name>
    <dbReference type="NCBI Taxonomy" id="67801"/>
    <lineage>
        <taxon>Eukaryota</taxon>
        <taxon>Metazoa</taxon>
        <taxon>Ecdysozoa</taxon>
        <taxon>Arthropoda</taxon>
        <taxon>Hexapoda</taxon>
        <taxon>Insecta</taxon>
        <taxon>Pterygota</taxon>
        <taxon>Neoptera</taxon>
        <taxon>Endopterygota</taxon>
        <taxon>Diptera</taxon>
        <taxon>Brachycera</taxon>
        <taxon>Muscomorpha</taxon>
        <taxon>Hippoboscoidea</taxon>
        <taxon>Glossinidae</taxon>
        <taxon>Glossina</taxon>
    </lineage>
</organism>
<feature type="region of interest" description="Disordered" evidence="1">
    <location>
        <begin position="104"/>
        <end position="183"/>
    </location>
</feature>
<keyword evidence="3" id="KW-1185">Reference proteome</keyword>
<dbReference type="STRING" id="67801.A0A1B0C0I2"/>
<protein>
    <submittedName>
        <fullName evidence="2">Uncharacterized protein</fullName>
    </submittedName>
</protein>
<reference evidence="2" key="2">
    <citation type="submission" date="2020-05" db="UniProtKB">
        <authorList>
            <consortium name="EnsemblMetazoa"/>
        </authorList>
    </citation>
    <scope>IDENTIFICATION</scope>
    <source>
        <strain evidence="2">IAEA</strain>
    </source>
</reference>